<keyword evidence="7" id="KW-0614">Plasmid</keyword>
<dbReference type="EMBL" id="CP041241">
    <property type="protein sequence ID" value="QLL64893.1"/>
    <property type="molecule type" value="Genomic_DNA"/>
</dbReference>
<dbReference type="SUPFAM" id="SSF46689">
    <property type="entry name" value="Homeodomain-like"/>
    <property type="match status" value="1"/>
</dbReference>
<dbReference type="Gene3D" id="1.10.357.10">
    <property type="entry name" value="Tetracycline Repressor, domain 2"/>
    <property type="match status" value="1"/>
</dbReference>
<dbReference type="InterPro" id="IPR036271">
    <property type="entry name" value="Tet_transcr_reg_TetR-rel_C_sf"/>
</dbReference>
<dbReference type="SUPFAM" id="SSF48498">
    <property type="entry name" value="Tetracyclin repressor-like, C-terminal domain"/>
    <property type="match status" value="1"/>
</dbReference>
<dbReference type="PROSITE" id="PS50977">
    <property type="entry name" value="HTH_TETR_2"/>
    <property type="match status" value="1"/>
</dbReference>
<proteinExistence type="predicted"/>
<feature type="compositionally biased region" description="Basic and acidic residues" evidence="5">
    <location>
        <begin position="1"/>
        <end position="12"/>
    </location>
</feature>
<dbReference type="GO" id="GO:0003677">
    <property type="term" value="F:DNA binding"/>
    <property type="evidence" value="ECO:0007669"/>
    <property type="project" value="UniProtKB-UniRule"/>
</dbReference>
<keyword evidence="3" id="KW-0804">Transcription</keyword>
<organism evidence="7 8">
    <name type="scientific">Sinorhizobium mexicanum</name>
    <dbReference type="NCBI Taxonomy" id="375549"/>
    <lineage>
        <taxon>Bacteria</taxon>
        <taxon>Pseudomonadati</taxon>
        <taxon>Pseudomonadota</taxon>
        <taxon>Alphaproteobacteria</taxon>
        <taxon>Hyphomicrobiales</taxon>
        <taxon>Rhizobiaceae</taxon>
        <taxon>Sinorhizobium/Ensifer group</taxon>
        <taxon>Sinorhizobium</taxon>
    </lineage>
</organism>
<dbReference type="KEGG" id="emx:FKV68_26245"/>
<keyword evidence="1" id="KW-0805">Transcription regulation</keyword>
<dbReference type="Pfam" id="PF00440">
    <property type="entry name" value="TetR_N"/>
    <property type="match status" value="1"/>
</dbReference>
<gene>
    <name evidence="7" type="ORF">FKV68_26245</name>
</gene>
<feature type="region of interest" description="Disordered" evidence="5">
    <location>
        <begin position="1"/>
        <end position="25"/>
    </location>
</feature>
<evidence type="ECO:0000256" key="2">
    <source>
        <dbReference type="ARBA" id="ARBA00023125"/>
    </source>
</evidence>
<geneLocation type="plasmid" evidence="8">
    <name>pemeittgr7c</name>
</geneLocation>
<dbReference type="Proteomes" id="UP000510721">
    <property type="component" value="Plasmid pEmeITTGR7c"/>
</dbReference>
<evidence type="ECO:0000313" key="8">
    <source>
        <dbReference type="Proteomes" id="UP000510721"/>
    </source>
</evidence>
<evidence type="ECO:0000313" key="7">
    <source>
        <dbReference type="EMBL" id="QLL64893.1"/>
    </source>
</evidence>
<dbReference type="InterPro" id="IPR001647">
    <property type="entry name" value="HTH_TetR"/>
</dbReference>
<dbReference type="InterPro" id="IPR009057">
    <property type="entry name" value="Homeodomain-like_sf"/>
</dbReference>
<dbReference type="PROSITE" id="PS01081">
    <property type="entry name" value="HTH_TETR_1"/>
    <property type="match status" value="1"/>
</dbReference>
<evidence type="ECO:0000256" key="1">
    <source>
        <dbReference type="ARBA" id="ARBA00023015"/>
    </source>
</evidence>
<keyword evidence="8" id="KW-1185">Reference proteome</keyword>
<keyword evidence="2 4" id="KW-0238">DNA-binding</keyword>
<reference evidence="7 8" key="1">
    <citation type="submission" date="2019-06" db="EMBL/GenBank/DDBJ databases">
        <title>Complete genome sequence of Ensifer mexicanus ITTG R7 isolated from nodules of Acacia angustissima (Mill.) Kuntze.</title>
        <authorList>
            <person name="Rincon-Rosales R."/>
            <person name="Rogel M.A."/>
            <person name="Guerrero G."/>
            <person name="Rincon-Molina C.I."/>
            <person name="Lopez-Lopez A."/>
            <person name="Martinez-Romero E."/>
        </authorList>
    </citation>
    <scope>NUCLEOTIDE SEQUENCE [LARGE SCALE GENOMIC DNA]</scope>
    <source>
        <strain evidence="7 8">ITTG R7</strain>
        <plasmid evidence="8">pemeittgr7c</plasmid>
    </source>
</reference>
<sequence>MQKSDQDPRKSESSPTRSRGRRRAFDREAALAQATRLFWLKGFEATSMVDLTEAMGIGSPSLYAAFGSKEALYAEALEFYHQSNEALVWAGFFSAATAREAVASLLMDSAAALTGCVADLPLGCMVTLSSVGSEGHAQLGERVRTARAATLERLEARFGRAIEDGEVPAATDIHALARFVQTIQFGMSILARDGVGRAELEVVAQVALTCWDARTMPLPES</sequence>
<feature type="domain" description="HTH tetR-type" evidence="6">
    <location>
        <begin position="24"/>
        <end position="84"/>
    </location>
</feature>
<evidence type="ECO:0000256" key="4">
    <source>
        <dbReference type="PROSITE-ProRule" id="PRU00335"/>
    </source>
</evidence>
<accession>A0A859QF98</accession>
<dbReference type="PANTHER" id="PTHR47506:SF1">
    <property type="entry name" value="HTH-TYPE TRANSCRIPTIONAL REGULATOR YJDC"/>
    <property type="match status" value="1"/>
</dbReference>
<dbReference type="Gene3D" id="1.10.10.60">
    <property type="entry name" value="Homeodomain-like"/>
    <property type="match status" value="1"/>
</dbReference>
<dbReference type="PANTHER" id="PTHR47506">
    <property type="entry name" value="TRANSCRIPTIONAL REGULATORY PROTEIN"/>
    <property type="match status" value="1"/>
</dbReference>
<dbReference type="RefSeq" id="WP_180943355.1">
    <property type="nucleotide sequence ID" value="NZ_CP041241.1"/>
</dbReference>
<dbReference type="InterPro" id="IPR023772">
    <property type="entry name" value="DNA-bd_HTH_TetR-type_CS"/>
</dbReference>
<evidence type="ECO:0000259" key="6">
    <source>
        <dbReference type="PROSITE" id="PS50977"/>
    </source>
</evidence>
<evidence type="ECO:0000256" key="5">
    <source>
        <dbReference type="SAM" id="MobiDB-lite"/>
    </source>
</evidence>
<dbReference type="AlphaFoldDB" id="A0A859QF98"/>
<name>A0A859QF98_9HYPH</name>
<evidence type="ECO:0000256" key="3">
    <source>
        <dbReference type="ARBA" id="ARBA00023163"/>
    </source>
</evidence>
<feature type="DNA-binding region" description="H-T-H motif" evidence="4">
    <location>
        <begin position="47"/>
        <end position="66"/>
    </location>
</feature>
<protein>
    <submittedName>
        <fullName evidence="7">TetR/AcrR family transcriptional regulator</fullName>
    </submittedName>
</protein>